<dbReference type="AlphaFoldDB" id="A0A0M4D7B0"/>
<dbReference type="STRING" id="38300.SPRI_0832"/>
<accession>A0A0M4D7B0</accession>
<sequence>MTLYLGIPLGLMALLVAVSGVAALRSGWLLPVQRKYVVRPHLFGWAQLAIALALVIQVAGAVLVEAGGLRSAVTMAGTAVLLAGVLLIVQAQRPARGR</sequence>
<reference evidence="1 2" key="1">
    <citation type="submission" date="2015-08" db="EMBL/GenBank/DDBJ databases">
        <title>Genome sequence of the pristinamycin over-producing bacterium Streptomyces pristinaespiralis HCCB10218.</title>
        <authorList>
            <person name="Tian J."/>
            <person name="Yang J."/>
            <person name="Li L."/>
            <person name="Ruan L."/>
            <person name="Wei W."/>
            <person name="Zheng G."/>
            <person name="Wei Z."/>
            <person name="Yang S."/>
            <person name="Ge M."/>
            <person name="Jiang W."/>
            <person name="Lu Y."/>
        </authorList>
    </citation>
    <scope>NUCLEOTIDE SEQUENCE [LARGE SCALE GENOMIC DNA]</scope>
    <source>
        <strain evidence="1 2">HCCB 10218</strain>
    </source>
</reference>
<dbReference type="KEGG" id="spri:SPRI_0832"/>
<name>A0A0M4D7B0_STRPR</name>
<dbReference type="EMBL" id="CP011340">
    <property type="protein sequence ID" value="ALC19138.1"/>
    <property type="molecule type" value="Genomic_DNA"/>
</dbReference>
<proteinExistence type="predicted"/>
<organism evidence="1">
    <name type="scientific">Streptomyces pristinaespiralis</name>
    <dbReference type="NCBI Taxonomy" id="38300"/>
    <lineage>
        <taxon>Bacteria</taxon>
        <taxon>Bacillati</taxon>
        <taxon>Actinomycetota</taxon>
        <taxon>Actinomycetes</taxon>
        <taxon>Kitasatosporales</taxon>
        <taxon>Streptomycetaceae</taxon>
        <taxon>Streptomyces</taxon>
    </lineage>
</organism>
<protein>
    <submittedName>
        <fullName evidence="1">Uncharacterized protein</fullName>
    </submittedName>
</protein>
<dbReference type="Proteomes" id="UP000060513">
    <property type="component" value="Chromosome"/>
</dbReference>
<dbReference type="PATRIC" id="fig|38300.4.peg.894"/>
<gene>
    <name evidence="1" type="ORF">SPRI_0832</name>
</gene>
<evidence type="ECO:0000313" key="1">
    <source>
        <dbReference type="EMBL" id="ALC19138.1"/>
    </source>
</evidence>
<evidence type="ECO:0000313" key="2">
    <source>
        <dbReference type="Proteomes" id="UP000060513"/>
    </source>
</evidence>
<dbReference type="GeneID" id="97238089"/>
<dbReference type="RefSeq" id="WP_037773110.1">
    <property type="nucleotide sequence ID" value="NZ_CP011340.1"/>
</dbReference>